<dbReference type="PANTHER" id="PTHR30532:SF24">
    <property type="entry name" value="FERRIC ENTEROBACTIN-BINDING PERIPLASMIC PROTEIN FEPB"/>
    <property type="match status" value="1"/>
</dbReference>
<keyword evidence="3" id="KW-0813">Transport</keyword>
<evidence type="ECO:0000256" key="3">
    <source>
        <dbReference type="ARBA" id="ARBA00022448"/>
    </source>
</evidence>
<name>A0A3A3ZEE6_9ACTN</name>
<dbReference type="GO" id="GO:0030288">
    <property type="term" value="C:outer membrane-bounded periplasmic space"/>
    <property type="evidence" value="ECO:0007669"/>
    <property type="project" value="TreeGrafter"/>
</dbReference>
<evidence type="ECO:0000256" key="1">
    <source>
        <dbReference type="ARBA" id="ARBA00004196"/>
    </source>
</evidence>
<keyword evidence="8" id="KW-1185">Reference proteome</keyword>
<evidence type="ECO:0000313" key="8">
    <source>
        <dbReference type="Proteomes" id="UP000265614"/>
    </source>
</evidence>
<reference evidence="7 8" key="1">
    <citation type="submission" date="2018-09" db="EMBL/GenBank/DDBJ databases">
        <title>YIM 75000 draft genome.</title>
        <authorList>
            <person name="Tang S."/>
            <person name="Feng Y."/>
        </authorList>
    </citation>
    <scope>NUCLEOTIDE SEQUENCE [LARGE SCALE GENOMIC DNA]</scope>
    <source>
        <strain evidence="7 8">YIM 75000</strain>
    </source>
</reference>
<dbReference type="Gene3D" id="3.40.50.1980">
    <property type="entry name" value="Nitrogenase molybdenum iron protein domain"/>
    <property type="match status" value="2"/>
</dbReference>
<evidence type="ECO:0000313" key="7">
    <source>
        <dbReference type="EMBL" id="RJK93389.1"/>
    </source>
</evidence>
<dbReference type="InterPro" id="IPR051313">
    <property type="entry name" value="Bact_iron-sidero_bind"/>
</dbReference>
<dbReference type="Proteomes" id="UP000265614">
    <property type="component" value="Unassembled WGS sequence"/>
</dbReference>
<organism evidence="7 8">
    <name type="scientific">Vallicoccus soli</name>
    <dbReference type="NCBI Taxonomy" id="2339232"/>
    <lineage>
        <taxon>Bacteria</taxon>
        <taxon>Bacillati</taxon>
        <taxon>Actinomycetota</taxon>
        <taxon>Actinomycetes</taxon>
        <taxon>Motilibacterales</taxon>
        <taxon>Vallicoccaceae</taxon>
        <taxon>Vallicoccus</taxon>
    </lineage>
</organism>
<evidence type="ECO:0000256" key="5">
    <source>
        <dbReference type="SAM" id="SignalP"/>
    </source>
</evidence>
<dbReference type="PANTHER" id="PTHR30532">
    <property type="entry name" value="IRON III DICITRATE-BINDING PERIPLASMIC PROTEIN"/>
    <property type="match status" value="1"/>
</dbReference>
<sequence length="333" mass="34959">MTARRPAPRLAGAALAALLLAACGGSDDTTGSAAAGGEATGWSFTDDLGTTLELDERPDRVVALTDVAASLFAYDVAPVATFGWSALAADSRFEGFDTSGTTDLGTAYGEIDLEQLAAADPDVIVTHAYPVDSEGTIDDTKPLYGFTDLAQQEAAAEIAPIVAVAMRGSAVDVVERTEELAVSLGADRADVDAAREEYAAAAERLRAAGERDLDVLVGAAYPGEGVYVAKAQDDPVLRAFGDLGVDFVDPGGEGYYWETLSWENIGTLPADVVLESERAMPVEEMQRQPTFARTPAASSDQVHRWVFAALDSKAQAAWAQELAGHLEQARDVA</sequence>
<comment type="similarity">
    <text evidence="2">Belongs to the bacterial solute-binding protein 8 family.</text>
</comment>
<proteinExistence type="inferred from homology"/>
<comment type="caution">
    <text evidence="7">The sequence shown here is derived from an EMBL/GenBank/DDBJ whole genome shotgun (WGS) entry which is preliminary data.</text>
</comment>
<dbReference type="EMBL" id="QZEZ01000009">
    <property type="protein sequence ID" value="RJK93389.1"/>
    <property type="molecule type" value="Genomic_DNA"/>
</dbReference>
<dbReference type="OrthoDB" id="7941913at2"/>
<protein>
    <submittedName>
        <fullName evidence="7">ABC transporter substrate-binding protein</fullName>
    </submittedName>
</protein>
<feature type="signal peptide" evidence="5">
    <location>
        <begin position="1"/>
        <end position="21"/>
    </location>
</feature>
<evidence type="ECO:0000256" key="4">
    <source>
        <dbReference type="ARBA" id="ARBA00022729"/>
    </source>
</evidence>
<comment type="subcellular location">
    <subcellularLocation>
        <location evidence="1">Cell envelope</location>
    </subcellularLocation>
</comment>
<dbReference type="GO" id="GO:1901678">
    <property type="term" value="P:iron coordination entity transport"/>
    <property type="evidence" value="ECO:0007669"/>
    <property type="project" value="UniProtKB-ARBA"/>
</dbReference>
<feature type="domain" description="Fe/B12 periplasmic-binding" evidence="6">
    <location>
        <begin position="106"/>
        <end position="304"/>
    </location>
</feature>
<dbReference type="InterPro" id="IPR002491">
    <property type="entry name" value="ABC_transptr_periplasmic_BD"/>
</dbReference>
<dbReference type="PROSITE" id="PS51257">
    <property type="entry name" value="PROKAR_LIPOPROTEIN"/>
    <property type="match status" value="1"/>
</dbReference>
<gene>
    <name evidence="7" type="ORF">D5H78_16295</name>
</gene>
<keyword evidence="4 5" id="KW-0732">Signal</keyword>
<dbReference type="AlphaFoldDB" id="A0A3A3ZEE6"/>
<feature type="chain" id="PRO_5039055585" evidence="5">
    <location>
        <begin position="22"/>
        <end position="333"/>
    </location>
</feature>
<dbReference type="SUPFAM" id="SSF53807">
    <property type="entry name" value="Helical backbone' metal receptor"/>
    <property type="match status" value="1"/>
</dbReference>
<evidence type="ECO:0000256" key="2">
    <source>
        <dbReference type="ARBA" id="ARBA00008814"/>
    </source>
</evidence>
<dbReference type="RefSeq" id="WP_119951575.1">
    <property type="nucleotide sequence ID" value="NZ_QZEZ01000009.1"/>
</dbReference>
<evidence type="ECO:0000259" key="6">
    <source>
        <dbReference type="Pfam" id="PF01497"/>
    </source>
</evidence>
<accession>A0A3A3ZEE6</accession>
<dbReference type="Pfam" id="PF01497">
    <property type="entry name" value="Peripla_BP_2"/>
    <property type="match status" value="1"/>
</dbReference>